<protein>
    <submittedName>
        <fullName evidence="2">PIR protein</fullName>
    </submittedName>
</protein>
<dbReference type="OrthoDB" id="383226at2759"/>
<accession>A0A1D3JBY9</accession>
<keyword evidence="1" id="KW-0812">Transmembrane</keyword>
<name>A0A1D3JBY9_PLAOA</name>
<dbReference type="VEuPathDB" id="PlasmoDB:POWCR01_000185300"/>
<evidence type="ECO:0000313" key="2">
    <source>
        <dbReference type="EMBL" id="SBT83142.1"/>
    </source>
</evidence>
<gene>
    <name evidence="2" type="primary">PocGH01_00096000</name>
    <name evidence="2" type="ORF">POCGH01_00096000</name>
</gene>
<keyword evidence="1" id="KW-0472">Membrane</keyword>
<sequence>MSSNHGYLYILPSRINYRKLDNTLLLVDYFSQCNDNNIPKILKKLKGFDNLCKKIAYNLYEFNIIPYYGVVVKDRCQVLNFWAYEKLIQALTDTSRDDLPSIHAEFGNLWNKFQKKEQCTFDIPAYDEENFNNLKIFYDYANDYADVQGKAKNHDFTCTKEYKEYIEKGNEMYNQITRECSNPSNKIYCTEVQEIMKHYEGNTLSKLNCTVISTEFNDEQQEEYGEAQPLGYVPRGDALYGSASLMGHSHSRNPDELSPSYSTVSMAIAFPLFGILFILFIFYKFTPLGSLLRERFLRRIMFRLNEQEVETHELLEHTNDPLNMNNENSNHHIRYQLSSFS</sequence>
<dbReference type="VEuPathDB" id="PlasmoDB:PocGH01_00096000"/>
<evidence type="ECO:0000256" key="1">
    <source>
        <dbReference type="SAM" id="Phobius"/>
    </source>
</evidence>
<evidence type="ECO:0000313" key="3">
    <source>
        <dbReference type="Proteomes" id="UP000242942"/>
    </source>
</evidence>
<dbReference type="Proteomes" id="UP000242942">
    <property type="component" value="Unassembled WGS sequence"/>
</dbReference>
<proteinExistence type="predicted"/>
<keyword evidence="3" id="KW-1185">Reference proteome</keyword>
<dbReference type="Pfam" id="PF05795">
    <property type="entry name" value="Plasmodium_Vir"/>
    <property type="match status" value="2"/>
</dbReference>
<organism evidence="2 3">
    <name type="scientific">Plasmodium ovale</name>
    <name type="common">malaria parasite P. ovale</name>
    <dbReference type="NCBI Taxonomy" id="36330"/>
    <lineage>
        <taxon>Eukaryota</taxon>
        <taxon>Sar</taxon>
        <taxon>Alveolata</taxon>
        <taxon>Apicomplexa</taxon>
        <taxon>Aconoidasida</taxon>
        <taxon>Haemosporida</taxon>
        <taxon>Plasmodiidae</taxon>
        <taxon>Plasmodium</taxon>
        <taxon>Plasmodium (Plasmodium)</taxon>
    </lineage>
</organism>
<dbReference type="EMBL" id="FLRI01000049">
    <property type="protein sequence ID" value="SBT83142.1"/>
    <property type="molecule type" value="Genomic_DNA"/>
</dbReference>
<dbReference type="AlphaFoldDB" id="A0A1D3JBY9"/>
<dbReference type="InterPro" id="IPR008780">
    <property type="entry name" value="Plasmodium_Vir"/>
</dbReference>
<feature type="transmembrane region" description="Helical" evidence="1">
    <location>
        <begin position="261"/>
        <end position="283"/>
    </location>
</feature>
<keyword evidence="1" id="KW-1133">Transmembrane helix</keyword>
<reference evidence="2 3" key="1">
    <citation type="submission" date="2016-06" db="EMBL/GenBank/DDBJ databases">
        <authorList>
            <consortium name="Pathogen Informatics"/>
        </authorList>
    </citation>
    <scope>NUCLEOTIDE SEQUENCE [LARGE SCALE GENOMIC DNA]</scope>
    <source>
        <strain evidence="2">PocGH01</strain>
    </source>
</reference>